<evidence type="ECO:0000313" key="12">
    <source>
        <dbReference type="Proteomes" id="UP000001811"/>
    </source>
</evidence>
<dbReference type="STRING" id="9986.ENSOCUP00000018667"/>
<feature type="transmembrane region" description="Helical" evidence="9">
    <location>
        <begin position="594"/>
        <end position="610"/>
    </location>
</feature>
<proteinExistence type="inferred from homology"/>
<dbReference type="InParanoid" id="G1TNT9"/>
<comment type="similarity">
    <text evidence="3">Belongs to the CLPTM1 family.</text>
</comment>
<name>G1TNT9_RABIT</name>
<evidence type="ECO:0000313" key="11">
    <source>
        <dbReference type="Ensembl" id="ENSOCUP00000018667.3"/>
    </source>
</evidence>
<dbReference type="Proteomes" id="UP000001811">
    <property type="component" value="Unplaced"/>
</dbReference>
<dbReference type="GO" id="GO:0012505">
    <property type="term" value="C:endomembrane system"/>
    <property type="evidence" value="ECO:0007669"/>
    <property type="project" value="TreeGrafter"/>
</dbReference>
<dbReference type="HOGENOM" id="CLU_028888_1_0_1"/>
<dbReference type="InterPro" id="IPR036179">
    <property type="entry name" value="Ig-like_dom_sf"/>
</dbReference>
<feature type="transmembrane region" description="Helical" evidence="9">
    <location>
        <begin position="677"/>
        <end position="696"/>
    </location>
</feature>
<reference evidence="11" key="2">
    <citation type="submission" date="2025-08" db="UniProtKB">
        <authorList>
            <consortium name="Ensembl"/>
        </authorList>
    </citation>
    <scope>IDENTIFICATION</scope>
    <source>
        <strain evidence="11">Thorbecke</strain>
    </source>
</reference>
<evidence type="ECO:0000256" key="1">
    <source>
        <dbReference type="ARBA" id="ARBA00004141"/>
    </source>
</evidence>
<dbReference type="Ensembl" id="ENSOCUT00000030473.3">
    <property type="protein sequence ID" value="ENSOCUP00000018667.3"/>
    <property type="gene ID" value="ENSOCUG00000011714.4"/>
</dbReference>
<evidence type="ECO:0000256" key="9">
    <source>
        <dbReference type="SAM" id="Phobius"/>
    </source>
</evidence>
<dbReference type="PROSITE" id="PS50835">
    <property type="entry name" value="IG_LIKE"/>
    <property type="match status" value="2"/>
</dbReference>
<dbReference type="GO" id="GO:0016020">
    <property type="term" value="C:membrane"/>
    <property type="evidence" value="ECO:0007669"/>
    <property type="project" value="UniProtKB-SubCell"/>
</dbReference>
<feature type="domain" description="Ig-like" evidence="10">
    <location>
        <begin position="161"/>
        <end position="198"/>
    </location>
</feature>
<dbReference type="Bgee" id="ENSOCUG00000011714">
    <property type="expression patterns" value="Expressed in upper lobe of left lung and 15 other cell types or tissues"/>
</dbReference>
<reference evidence="11 12" key="1">
    <citation type="journal article" date="2011" name="Nature">
        <title>A high-resolution map of human evolutionary constraint using 29 mammals.</title>
        <authorList>
            <person name="Lindblad-Toh K."/>
            <person name="Garber M."/>
            <person name="Zuk O."/>
            <person name="Lin M.F."/>
            <person name="Parker B.J."/>
            <person name="Washietl S."/>
            <person name="Kheradpour P."/>
            <person name="Ernst J."/>
            <person name="Jordan G."/>
            <person name="Mauceli E."/>
            <person name="Ward L.D."/>
            <person name="Lowe C.B."/>
            <person name="Holloway A.K."/>
            <person name="Clamp M."/>
            <person name="Gnerre S."/>
            <person name="Alfoldi J."/>
            <person name="Beal K."/>
            <person name="Chang J."/>
            <person name="Clawson H."/>
            <person name="Cuff J."/>
            <person name="Di Palma F."/>
            <person name="Fitzgerald S."/>
            <person name="Flicek P."/>
            <person name="Guttman M."/>
            <person name="Hubisz M.J."/>
            <person name="Jaffe D.B."/>
            <person name="Jungreis I."/>
            <person name="Kent W.J."/>
            <person name="Kostka D."/>
            <person name="Lara M."/>
            <person name="Martins A.L."/>
            <person name="Massingham T."/>
            <person name="Moltke I."/>
            <person name="Raney B.J."/>
            <person name="Rasmussen M.D."/>
            <person name="Robinson J."/>
            <person name="Stark A."/>
            <person name="Vilella A.J."/>
            <person name="Wen J."/>
            <person name="Xie X."/>
            <person name="Zody M.C."/>
            <person name="Baldwin J."/>
            <person name="Bloom T."/>
            <person name="Chin C.W."/>
            <person name="Heiman D."/>
            <person name="Nicol R."/>
            <person name="Nusbaum C."/>
            <person name="Young S."/>
            <person name="Wilkinson J."/>
            <person name="Worley K.C."/>
            <person name="Kovar C.L."/>
            <person name="Muzny D.M."/>
            <person name="Gibbs R.A."/>
            <person name="Cree A."/>
            <person name="Dihn H.H."/>
            <person name="Fowler G."/>
            <person name="Jhangiani S."/>
            <person name="Joshi V."/>
            <person name="Lee S."/>
            <person name="Lewis L.R."/>
            <person name="Nazareth L.V."/>
            <person name="Okwuonu G."/>
            <person name="Santibanez J."/>
            <person name="Warren W.C."/>
            <person name="Mardis E.R."/>
            <person name="Weinstock G.M."/>
            <person name="Wilson R.K."/>
            <person name="Delehaunty K."/>
            <person name="Dooling D."/>
            <person name="Fronik C."/>
            <person name="Fulton L."/>
            <person name="Fulton B."/>
            <person name="Graves T."/>
            <person name="Minx P."/>
            <person name="Sodergren E."/>
            <person name="Birney E."/>
            <person name="Margulies E.H."/>
            <person name="Herrero J."/>
            <person name="Green E.D."/>
            <person name="Haussler D."/>
            <person name="Siepel A."/>
            <person name="Goldman N."/>
            <person name="Pollard K.S."/>
            <person name="Pedersen J.S."/>
            <person name="Lander E.S."/>
            <person name="Kellis M."/>
        </authorList>
    </citation>
    <scope>NUCLEOTIDE SEQUENCE [LARGE SCALE GENOMIC DNA]</scope>
    <source>
        <strain evidence="12">Thorbecke</strain>
    </source>
</reference>
<sequence length="828" mass="94661">MEESAQEIATCSSQNGNPVPQISWYRDGQRLDVPTEVNSEAYMTSRRVREASGLLSLSSTLYLRLRKADRDARFHCAAHYSLPSGLHGRLDSPEFRLTLHYPTENVQFWVGSPATAEGWVPEGDSVQLLCRGDGSPSPEYTFFRLQGEQEEVLDTNLEGSPELRPEEIEPKTEGGWREGDEVTLVCSARGYPVPKLSWSQLGGSPAEPAPSGQGWVISSLTLKVTSNGSVGRDPPAETQPQNPPPQPAPNAWQVIKGVLFRIFIIWAISSWFRRGPAPQDQAGPGGAPRVASRNLFPKDTLMNLHVYISEHEHFTDFNATSALFWEQHDLVYGDWTSGENSDGCYEHFAELDIPQSVQQNGSIYIHVYFTKSGFHPDPRQKALYRRLATVHMSRMINKYKRRRFQKTKNLLTGETEADPEMIKRAEDYGPVEVISHWHPNITINIVDDHTPWVKGSVPPPLDQYVKFDAVSGDYYPIIYFNDYWNLQKDYYPINESLASLPLRVSFCPLSLWRWQLYAAQSTRSPWNFLGDELYEQSDEEQDSVKVALLETNPYLLALTIIVSIVHSVFEFLAFKNDIQFWNSRQSLEGLSVRSVFFGVFQSLVVLLYILDNETNFVVQVSVFIGVLIDLWKITKVMDVRLDREHRVAGCLPRLTFKDKSTYIESSTKVYDDMAFRYLSWILFPLLGCYAVYSLLYLEHKGWYSWVLSMLYGFLLTFGFITMTPQLFINYKLKSVAHLPWRMLTYKALNTFIDDLFAFVIKMPVMYRIGCLRDDVVFFIYLYQRWIYRVDPTRVNEFGMSGQDATAAPAPAPADEEPEEASAKLAEDK</sequence>
<feature type="transmembrane region" description="Helical" evidence="9">
    <location>
        <begin position="554"/>
        <end position="574"/>
    </location>
</feature>
<dbReference type="eggNOG" id="ENOG502QWC8">
    <property type="taxonomic scope" value="Eukaryota"/>
</dbReference>
<feature type="region of interest" description="Disordered" evidence="8">
    <location>
        <begin position="226"/>
        <end position="250"/>
    </location>
</feature>
<dbReference type="GeneTree" id="ENSGT00530000063461"/>
<dbReference type="Pfam" id="PF05602">
    <property type="entry name" value="CLPTM1"/>
    <property type="match status" value="1"/>
</dbReference>
<dbReference type="FunCoup" id="G1TNT9">
    <property type="interactions" value="1086"/>
</dbReference>
<dbReference type="InterPro" id="IPR007110">
    <property type="entry name" value="Ig-like_dom"/>
</dbReference>
<dbReference type="PANTHER" id="PTHR21347">
    <property type="entry name" value="CLEFT LIP AND PALATE ASSOCIATED TRANSMEMBRANE PROTEIN-RELATED"/>
    <property type="match status" value="1"/>
</dbReference>
<feature type="region of interest" description="Disordered" evidence="8">
    <location>
        <begin position="800"/>
        <end position="828"/>
    </location>
</feature>
<evidence type="ECO:0000256" key="2">
    <source>
        <dbReference type="ARBA" id="ARBA00004479"/>
    </source>
</evidence>
<dbReference type="Gene3D" id="2.60.40.10">
    <property type="entry name" value="Immunoglobulins"/>
    <property type="match status" value="2"/>
</dbReference>
<gene>
    <name evidence="11" type="primary">CLPTM1</name>
</gene>
<keyword evidence="6 9" id="KW-0472">Membrane</keyword>
<keyword evidence="12" id="KW-1185">Reference proteome</keyword>
<organism evidence="11 12">
    <name type="scientific">Oryctolagus cuniculus</name>
    <name type="common">Rabbit</name>
    <dbReference type="NCBI Taxonomy" id="9986"/>
    <lineage>
        <taxon>Eukaryota</taxon>
        <taxon>Metazoa</taxon>
        <taxon>Chordata</taxon>
        <taxon>Craniata</taxon>
        <taxon>Vertebrata</taxon>
        <taxon>Euteleostomi</taxon>
        <taxon>Mammalia</taxon>
        <taxon>Eutheria</taxon>
        <taxon>Euarchontoglires</taxon>
        <taxon>Glires</taxon>
        <taxon>Lagomorpha</taxon>
        <taxon>Leporidae</taxon>
        <taxon>Oryctolagus</taxon>
    </lineage>
</organism>
<dbReference type="PANTHER" id="PTHR21347:SF14">
    <property type="entry name" value="LIPID SCRAMBLASE CLPTM1-RELATED"/>
    <property type="match status" value="1"/>
</dbReference>
<dbReference type="InterPro" id="IPR013162">
    <property type="entry name" value="CD80_C2-set"/>
</dbReference>
<dbReference type="AlphaFoldDB" id="G1TNT9"/>
<evidence type="ECO:0000256" key="7">
    <source>
        <dbReference type="ARBA" id="ARBA00023157"/>
    </source>
</evidence>
<evidence type="ECO:0000259" key="10">
    <source>
        <dbReference type="PROSITE" id="PS50835"/>
    </source>
</evidence>
<evidence type="ECO:0000256" key="4">
    <source>
        <dbReference type="ARBA" id="ARBA00022692"/>
    </source>
</evidence>
<accession>G1TNT9</accession>
<dbReference type="InterPro" id="IPR008429">
    <property type="entry name" value="CLPTM1"/>
</dbReference>
<protein>
    <submittedName>
        <fullName evidence="11">CLPTM1 regulator of GABA type A receptor forward trafficking</fullName>
    </submittedName>
</protein>
<evidence type="ECO:0000256" key="3">
    <source>
        <dbReference type="ARBA" id="ARBA00009310"/>
    </source>
</evidence>
<dbReference type="InterPro" id="IPR013783">
    <property type="entry name" value="Ig-like_fold"/>
</dbReference>
<evidence type="ECO:0000256" key="6">
    <source>
        <dbReference type="ARBA" id="ARBA00023136"/>
    </source>
</evidence>
<dbReference type="SUPFAM" id="SSF48726">
    <property type="entry name" value="Immunoglobulin"/>
    <property type="match status" value="2"/>
</dbReference>
<keyword evidence="5 9" id="KW-1133">Transmembrane helix</keyword>
<dbReference type="Pfam" id="PF08205">
    <property type="entry name" value="C2-set_2"/>
    <property type="match status" value="1"/>
</dbReference>
<feature type="domain" description="Ig-like" evidence="10">
    <location>
        <begin position="1"/>
        <end position="78"/>
    </location>
</feature>
<feature type="transmembrane region" description="Helical" evidence="9">
    <location>
        <begin position="702"/>
        <end position="723"/>
    </location>
</feature>
<evidence type="ECO:0000256" key="8">
    <source>
        <dbReference type="SAM" id="MobiDB-lite"/>
    </source>
</evidence>
<comment type="subcellular location">
    <subcellularLocation>
        <location evidence="1">Membrane</location>
        <topology evidence="1">Multi-pass membrane protein</topology>
    </subcellularLocation>
    <subcellularLocation>
        <location evidence="2">Membrane</location>
        <topology evidence="2">Single-pass type I membrane protein</topology>
    </subcellularLocation>
</comment>
<keyword evidence="7" id="KW-1015">Disulfide bond</keyword>
<reference evidence="11" key="3">
    <citation type="submission" date="2025-09" db="UniProtKB">
        <authorList>
            <consortium name="Ensembl"/>
        </authorList>
    </citation>
    <scope>IDENTIFICATION</scope>
    <source>
        <strain evidence="11">Thorbecke</strain>
    </source>
</reference>
<feature type="transmembrane region" description="Helical" evidence="9">
    <location>
        <begin position="616"/>
        <end position="633"/>
    </location>
</feature>
<evidence type="ECO:0000256" key="5">
    <source>
        <dbReference type="ARBA" id="ARBA00022989"/>
    </source>
</evidence>
<keyword evidence="4 9" id="KW-0812">Transmembrane</keyword>